<dbReference type="AlphaFoldDB" id="A0A074X670"/>
<dbReference type="Pfam" id="PF01205">
    <property type="entry name" value="Impact_N"/>
    <property type="match status" value="1"/>
</dbReference>
<dbReference type="GO" id="GO:0005737">
    <property type="term" value="C:cytoplasm"/>
    <property type="evidence" value="ECO:0007669"/>
    <property type="project" value="TreeGrafter"/>
</dbReference>
<keyword evidence="4" id="KW-0687">Ribonucleoprotein</keyword>
<gene>
    <name evidence="4" type="ORF">M436DRAFT_35620</name>
</gene>
<dbReference type="InterPro" id="IPR001498">
    <property type="entry name" value="Impact_N"/>
</dbReference>
<dbReference type="Gene3D" id="3.30.230.30">
    <property type="entry name" value="Impact, N-terminal domain"/>
    <property type="match status" value="1"/>
</dbReference>
<dbReference type="OrthoDB" id="69641at2759"/>
<evidence type="ECO:0000259" key="3">
    <source>
        <dbReference type="Pfam" id="PF01205"/>
    </source>
</evidence>
<organism evidence="4 5">
    <name type="scientific">Aureobasidium namibiae CBS 147.97</name>
    <dbReference type="NCBI Taxonomy" id="1043004"/>
    <lineage>
        <taxon>Eukaryota</taxon>
        <taxon>Fungi</taxon>
        <taxon>Dikarya</taxon>
        <taxon>Ascomycota</taxon>
        <taxon>Pezizomycotina</taxon>
        <taxon>Dothideomycetes</taxon>
        <taxon>Dothideomycetidae</taxon>
        <taxon>Dothideales</taxon>
        <taxon>Saccotheciaceae</taxon>
        <taxon>Aureobasidium</taxon>
    </lineage>
</organism>
<dbReference type="InterPro" id="IPR020568">
    <property type="entry name" value="Ribosomal_Su5_D2-typ_SF"/>
</dbReference>
<keyword evidence="5" id="KW-1185">Reference proteome</keyword>
<dbReference type="GeneID" id="25408479"/>
<protein>
    <submittedName>
        <fullName evidence="4">Ribosomal protein S5 domain 2-like protein</fullName>
    </submittedName>
</protein>
<name>A0A074X670_9PEZI</name>
<feature type="region of interest" description="Disordered" evidence="2">
    <location>
        <begin position="185"/>
        <end position="209"/>
    </location>
</feature>
<feature type="compositionally biased region" description="Acidic residues" evidence="2">
    <location>
        <begin position="272"/>
        <end position="283"/>
    </location>
</feature>
<dbReference type="GO" id="GO:0140469">
    <property type="term" value="P:GCN2-mediated signaling"/>
    <property type="evidence" value="ECO:0007669"/>
    <property type="project" value="TreeGrafter"/>
</dbReference>
<dbReference type="GO" id="GO:0005840">
    <property type="term" value="C:ribosome"/>
    <property type="evidence" value="ECO:0007669"/>
    <property type="project" value="UniProtKB-KW"/>
</dbReference>
<dbReference type="SUPFAM" id="SSF54211">
    <property type="entry name" value="Ribosomal protein S5 domain 2-like"/>
    <property type="match status" value="1"/>
</dbReference>
<comment type="similarity">
    <text evidence="1">Belongs to the IMPACT family.</text>
</comment>
<evidence type="ECO:0000256" key="2">
    <source>
        <dbReference type="SAM" id="MobiDB-lite"/>
    </source>
</evidence>
<dbReference type="PANTHER" id="PTHR16301">
    <property type="entry name" value="IMPACT-RELATED"/>
    <property type="match status" value="1"/>
</dbReference>
<dbReference type="Proteomes" id="UP000027730">
    <property type="component" value="Unassembled WGS sequence"/>
</dbReference>
<evidence type="ECO:0000313" key="5">
    <source>
        <dbReference type="Proteomes" id="UP000027730"/>
    </source>
</evidence>
<dbReference type="STRING" id="1043004.A0A074X670"/>
<dbReference type="EMBL" id="KL584702">
    <property type="protein sequence ID" value="KEQ77557.1"/>
    <property type="molecule type" value="Genomic_DNA"/>
</dbReference>
<proteinExistence type="inferred from homology"/>
<accession>A0A074X670</accession>
<sequence>MAKRPRSQSPTGSASGKQDHDFWVSEPIEDRSSTFRAFFSPTMPAKELQNLDQIKDASHRILAWRSPSSQRTLVGNVRTLETGTDDDGERYGGRHVLKVIEEMRVEGAVVVARWYGGVMLGPARFAHIENSAGDAIRAWRQKEDSEGQKRRRVEDEDMEKATLIFELADRDQNILVLRRLLEEKTRHTQPQAGQKPPSSSPLPAPDYSSMPLERLRQFDKARDSTVAFLLKKIDEAEKQNNPRSIKIGTTAESNSVSESKPAKLAPLKPFEEESSDDDDDSGD</sequence>
<dbReference type="RefSeq" id="XP_013431702.1">
    <property type="nucleotide sequence ID" value="XM_013576248.1"/>
</dbReference>
<dbReference type="GO" id="GO:0006446">
    <property type="term" value="P:regulation of translational initiation"/>
    <property type="evidence" value="ECO:0007669"/>
    <property type="project" value="TreeGrafter"/>
</dbReference>
<feature type="compositionally biased region" description="Polar residues" evidence="2">
    <location>
        <begin position="7"/>
        <end position="16"/>
    </location>
</feature>
<dbReference type="InterPro" id="IPR036956">
    <property type="entry name" value="Impact_N_sf"/>
</dbReference>
<dbReference type="InterPro" id="IPR023582">
    <property type="entry name" value="Impact"/>
</dbReference>
<evidence type="ECO:0000313" key="4">
    <source>
        <dbReference type="EMBL" id="KEQ77557.1"/>
    </source>
</evidence>
<dbReference type="PANTHER" id="PTHR16301:SF26">
    <property type="entry name" value="IMPACT FAMILY MEMBER C14C8.09C"/>
    <property type="match status" value="1"/>
</dbReference>
<reference evidence="4 5" key="1">
    <citation type="journal article" date="2014" name="BMC Genomics">
        <title>Genome sequencing of four Aureobasidium pullulans varieties: biotechnological potential, stress tolerance, and description of new species.</title>
        <authorList>
            <person name="Gostin Ar C."/>
            <person name="Ohm R.A."/>
            <person name="Kogej T."/>
            <person name="Sonjak S."/>
            <person name="Turk M."/>
            <person name="Zajc J."/>
            <person name="Zalar P."/>
            <person name="Grube M."/>
            <person name="Sun H."/>
            <person name="Han J."/>
            <person name="Sharma A."/>
            <person name="Chiniquy J."/>
            <person name="Ngan C.Y."/>
            <person name="Lipzen A."/>
            <person name="Barry K."/>
            <person name="Grigoriev I.V."/>
            <person name="Gunde-Cimerman N."/>
        </authorList>
    </citation>
    <scope>NUCLEOTIDE SEQUENCE [LARGE SCALE GENOMIC DNA]</scope>
    <source>
        <strain evidence="4 5">CBS 147.97</strain>
    </source>
</reference>
<feature type="region of interest" description="Disordered" evidence="2">
    <location>
        <begin position="233"/>
        <end position="283"/>
    </location>
</feature>
<evidence type="ECO:0000256" key="1">
    <source>
        <dbReference type="ARBA" id="ARBA00007665"/>
    </source>
</evidence>
<feature type="region of interest" description="Disordered" evidence="2">
    <location>
        <begin position="1"/>
        <end position="25"/>
    </location>
</feature>
<feature type="domain" description="Impact N-terminal" evidence="3">
    <location>
        <begin position="31"/>
        <end position="136"/>
    </location>
</feature>
<keyword evidence="4" id="KW-0689">Ribosomal protein</keyword>
<dbReference type="HOGENOM" id="CLU_040315_0_0_1"/>